<keyword evidence="3" id="KW-1185">Reference proteome</keyword>
<keyword evidence="1" id="KW-0677">Repeat</keyword>
<protein>
    <submittedName>
        <fullName evidence="2">Uncharacterized protein</fullName>
    </submittedName>
</protein>
<reference evidence="2 3" key="1">
    <citation type="journal article" date="2012" name="Genome Biol.">
        <title>Genome and low-iron response of an oceanic diatom adapted to chronic iron limitation.</title>
        <authorList>
            <person name="Lommer M."/>
            <person name="Specht M."/>
            <person name="Roy A.S."/>
            <person name="Kraemer L."/>
            <person name="Andreson R."/>
            <person name="Gutowska M.A."/>
            <person name="Wolf J."/>
            <person name="Bergner S.V."/>
            <person name="Schilhabel M.B."/>
            <person name="Klostermeier U.C."/>
            <person name="Beiko R.G."/>
            <person name="Rosenstiel P."/>
            <person name="Hippler M."/>
            <person name="Laroche J."/>
        </authorList>
    </citation>
    <scope>NUCLEOTIDE SEQUENCE [LARGE SCALE GENOMIC DNA]</scope>
    <source>
        <strain evidence="2 3">CCMP1005</strain>
    </source>
</reference>
<evidence type="ECO:0000313" key="3">
    <source>
        <dbReference type="Proteomes" id="UP000266841"/>
    </source>
</evidence>
<sequence>MPSGKAYATEVPRPLVGVHPDEVPPAPVPPRAAVDVNLAPFVAEEKFLSSFVFFVLSSVCPVARTSRQSPRQNQGASCRVVPLPRMDISQRTRYLWVENIKLWKDVTGAVHTGQIVDDGYLNGCGKITFLSEGKDGEVKKDGVFVDGRLNGHGKFTLADGDVLEGVFVNNCLNCMARLCPPNASAPADPIIKLRPAEMVNADADADGY</sequence>
<gene>
    <name evidence="2" type="ORF">THAOC_03128</name>
</gene>
<dbReference type="SUPFAM" id="SSF82185">
    <property type="entry name" value="Histone H3 K4-specific methyltransferase SET7/9 N-terminal domain"/>
    <property type="match status" value="1"/>
</dbReference>
<comment type="caution">
    <text evidence="2">The sequence shown here is derived from an EMBL/GenBank/DDBJ whole genome shotgun (WGS) entry which is preliminary data.</text>
</comment>
<dbReference type="AlphaFoldDB" id="K0TDG9"/>
<evidence type="ECO:0000256" key="1">
    <source>
        <dbReference type="ARBA" id="ARBA00022737"/>
    </source>
</evidence>
<dbReference type="Pfam" id="PF02493">
    <property type="entry name" value="MORN"/>
    <property type="match status" value="1"/>
</dbReference>
<accession>K0TDG9</accession>
<name>K0TDG9_THAOC</name>
<organism evidence="2 3">
    <name type="scientific">Thalassiosira oceanica</name>
    <name type="common">Marine diatom</name>
    <dbReference type="NCBI Taxonomy" id="159749"/>
    <lineage>
        <taxon>Eukaryota</taxon>
        <taxon>Sar</taxon>
        <taxon>Stramenopiles</taxon>
        <taxon>Ochrophyta</taxon>
        <taxon>Bacillariophyta</taxon>
        <taxon>Coscinodiscophyceae</taxon>
        <taxon>Thalassiosirophycidae</taxon>
        <taxon>Thalassiosirales</taxon>
        <taxon>Thalassiosiraceae</taxon>
        <taxon>Thalassiosira</taxon>
    </lineage>
</organism>
<evidence type="ECO:0000313" key="2">
    <source>
        <dbReference type="EMBL" id="EJK75159.1"/>
    </source>
</evidence>
<proteinExistence type="predicted"/>
<dbReference type="OrthoDB" id="418492at2759"/>
<dbReference type="Proteomes" id="UP000266841">
    <property type="component" value="Unassembled WGS sequence"/>
</dbReference>
<dbReference type="EMBL" id="AGNL01003104">
    <property type="protein sequence ID" value="EJK75159.1"/>
    <property type="molecule type" value="Genomic_DNA"/>
</dbReference>
<dbReference type="InterPro" id="IPR003409">
    <property type="entry name" value="MORN"/>
</dbReference>
<dbReference type="Gene3D" id="2.20.110.10">
    <property type="entry name" value="Histone H3 K4-specific methyltransferase SET7/9 N-terminal domain"/>
    <property type="match status" value="1"/>
</dbReference>